<sequence length="293" mass="33609">MELPFDGAISRYFEKDAPKAVRKAIKEGGEHDILSKGYAYRTEMPKADYERTMEALQVQLVRMQAGIRKTGQRVIVVFEGRDAAGKGGTIGALTENLNPRGCQIVALSKPSDREATQWYFQRYIDWFPGAGEIALFDRSWYNRGIVEPVFGFCTDDQREAFFQQLPDFERLITREGIIFLKFWLDVSRPEQLRRMLAREKDPLKQWKLSSIDIEGLSKWKEYCDVIGDTLARSHLPEAPWTVVRSDDKRRARIATIQTILRAVDFEGRDKDLIGKPDPLICGGPELWSDGEND</sequence>
<dbReference type="InterPro" id="IPR022488">
    <property type="entry name" value="PPK2-related"/>
</dbReference>
<accession>A0A917YHD4</accession>
<dbReference type="PANTHER" id="PTHR34383">
    <property type="entry name" value="POLYPHOSPHATE:AMP PHOSPHOTRANSFERASE-RELATED"/>
    <property type="match status" value="1"/>
</dbReference>
<dbReference type="RefSeq" id="WP_146286039.1">
    <property type="nucleotide sequence ID" value="NZ_BMLP01000001.1"/>
</dbReference>
<dbReference type="GO" id="GO:0008976">
    <property type="term" value="F:polyphosphate kinase activity"/>
    <property type="evidence" value="ECO:0007669"/>
    <property type="project" value="UniProtKB-UniRule"/>
</dbReference>
<evidence type="ECO:0000259" key="5">
    <source>
        <dbReference type="Pfam" id="PF03976"/>
    </source>
</evidence>
<dbReference type="GO" id="GO:0006793">
    <property type="term" value="P:phosphorus metabolic process"/>
    <property type="evidence" value="ECO:0007669"/>
    <property type="project" value="InterPro"/>
</dbReference>
<evidence type="ECO:0000256" key="4">
    <source>
        <dbReference type="RuleBase" id="RU369062"/>
    </source>
</evidence>
<name>A0A917YHD4_9RHOB</name>
<evidence type="ECO:0000256" key="3">
    <source>
        <dbReference type="ARBA" id="ARBA00022777"/>
    </source>
</evidence>
<comment type="similarity">
    <text evidence="1 4">Belongs to the polyphosphate kinase 2 (PPK2) family. Class I subfamily.</text>
</comment>
<dbReference type="InterPro" id="IPR027417">
    <property type="entry name" value="P-loop_NTPase"/>
</dbReference>
<dbReference type="SUPFAM" id="SSF52540">
    <property type="entry name" value="P-loop containing nucleoside triphosphate hydrolases"/>
    <property type="match status" value="1"/>
</dbReference>
<dbReference type="Pfam" id="PF03976">
    <property type="entry name" value="PPK2"/>
    <property type="match status" value="1"/>
</dbReference>
<evidence type="ECO:0000256" key="2">
    <source>
        <dbReference type="ARBA" id="ARBA00022679"/>
    </source>
</evidence>
<evidence type="ECO:0000256" key="1">
    <source>
        <dbReference type="ARBA" id="ARBA00009924"/>
    </source>
</evidence>
<dbReference type="EMBL" id="BMLP01000001">
    <property type="protein sequence ID" value="GGO23769.1"/>
    <property type="molecule type" value="Genomic_DNA"/>
</dbReference>
<comment type="caution">
    <text evidence="6">The sequence shown here is derived from an EMBL/GenBank/DDBJ whole genome shotgun (WGS) entry which is preliminary data.</text>
</comment>
<organism evidence="6 7">
    <name type="scientific">Gemmobacter aquaticus</name>
    <dbReference type="NCBI Taxonomy" id="490185"/>
    <lineage>
        <taxon>Bacteria</taxon>
        <taxon>Pseudomonadati</taxon>
        <taxon>Pseudomonadota</taxon>
        <taxon>Alphaproteobacteria</taxon>
        <taxon>Rhodobacterales</taxon>
        <taxon>Paracoccaceae</taxon>
        <taxon>Gemmobacter</taxon>
    </lineage>
</organism>
<dbReference type="PANTHER" id="PTHR34383:SF1">
    <property type="entry name" value="ADP-POLYPHOSPHATE PHOSPHOTRANSFERASE"/>
    <property type="match status" value="1"/>
</dbReference>
<comment type="function">
    <text evidence="4">Uses inorganic polyphosphate (polyP) as a donor to convert GDP to GTP or ADP to ATP.</text>
</comment>
<dbReference type="PIRSF" id="PIRSF028756">
    <property type="entry name" value="PPK2_prd"/>
    <property type="match status" value="1"/>
</dbReference>
<dbReference type="Proteomes" id="UP000598196">
    <property type="component" value="Unassembled WGS sequence"/>
</dbReference>
<keyword evidence="2 4" id="KW-0808">Transferase</keyword>
<gene>
    <name evidence="6" type="ORF">GCM10010991_01450</name>
</gene>
<dbReference type="AlphaFoldDB" id="A0A917YHD4"/>
<dbReference type="NCBIfam" id="TIGR03707">
    <property type="entry name" value="PPK2_P_aer"/>
    <property type="match status" value="1"/>
</dbReference>
<keyword evidence="3 4" id="KW-0418">Kinase</keyword>
<evidence type="ECO:0000313" key="6">
    <source>
        <dbReference type="EMBL" id="GGO23769.1"/>
    </source>
</evidence>
<reference evidence="6 7" key="1">
    <citation type="journal article" date="2014" name="Int. J. Syst. Evol. Microbiol.">
        <title>Complete genome sequence of Corynebacterium casei LMG S-19264T (=DSM 44701T), isolated from a smear-ripened cheese.</title>
        <authorList>
            <consortium name="US DOE Joint Genome Institute (JGI-PGF)"/>
            <person name="Walter F."/>
            <person name="Albersmeier A."/>
            <person name="Kalinowski J."/>
            <person name="Ruckert C."/>
        </authorList>
    </citation>
    <scope>NUCLEOTIDE SEQUENCE [LARGE SCALE GENOMIC DNA]</scope>
    <source>
        <strain evidence="6 7">CGMCC 1.7029</strain>
    </source>
</reference>
<feature type="domain" description="Polyphosphate kinase-2-related" evidence="5">
    <location>
        <begin position="46"/>
        <end position="266"/>
    </location>
</feature>
<dbReference type="InterPro" id="IPR016898">
    <property type="entry name" value="Polyphosphate_phosphotransfera"/>
</dbReference>
<dbReference type="OrthoDB" id="9775224at2"/>
<dbReference type="EC" id="2.7.4.-" evidence="4"/>
<comment type="subunit">
    <text evidence="4">Homotetramer.</text>
</comment>
<dbReference type="InterPro" id="IPR022486">
    <property type="entry name" value="PPK2_PA0141"/>
</dbReference>
<keyword evidence="7" id="KW-1185">Reference proteome</keyword>
<evidence type="ECO:0000313" key="7">
    <source>
        <dbReference type="Proteomes" id="UP000598196"/>
    </source>
</evidence>
<proteinExistence type="inferred from homology"/>
<dbReference type="Gene3D" id="3.40.50.300">
    <property type="entry name" value="P-loop containing nucleotide triphosphate hydrolases"/>
    <property type="match status" value="1"/>
</dbReference>
<protein>
    <recommendedName>
        <fullName evidence="4">ADP/GDP-polyphosphate phosphotransferase</fullName>
        <ecNumber evidence="4">2.7.4.-</ecNumber>
    </recommendedName>
    <alternativeName>
        <fullName evidence="4">Polyphosphate kinase PPK2</fullName>
    </alternativeName>
</protein>